<dbReference type="SMART" id="SM00382">
    <property type="entry name" value="AAA"/>
    <property type="match status" value="1"/>
</dbReference>
<dbReference type="FunFam" id="3.40.50.300:FF:000016">
    <property type="entry name" value="Oligopeptide ABC transporter ATP-binding component"/>
    <property type="match status" value="1"/>
</dbReference>
<dbReference type="InterPro" id="IPR027417">
    <property type="entry name" value="P-loop_NTPase"/>
</dbReference>
<feature type="region of interest" description="Disordered" evidence="4">
    <location>
        <begin position="360"/>
        <end position="394"/>
    </location>
</feature>
<feature type="domain" description="ABC transporter" evidence="5">
    <location>
        <begin position="39"/>
        <end position="292"/>
    </location>
</feature>
<dbReference type="Pfam" id="PF00005">
    <property type="entry name" value="ABC_tran"/>
    <property type="match status" value="1"/>
</dbReference>
<dbReference type="Gene3D" id="3.40.50.300">
    <property type="entry name" value="P-loop containing nucleotide triphosphate hydrolases"/>
    <property type="match status" value="1"/>
</dbReference>
<dbReference type="PANTHER" id="PTHR43776">
    <property type="entry name" value="TRANSPORT ATP-BINDING PROTEIN"/>
    <property type="match status" value="1"/>
</dbReference>
<feature type="region of interest" description="Disordered" evidence="4">
    <location>
        <begin position="1"/>
        <end position="32"/>
    </location>
</feature>
<evidence type="ECO:0000256" key="4">
    <source>
        <dbReference type="SAM" id="MobiDB-lite"/>
    </source>
</evidence>
<name>U1PQW9_9EURY</name>
<organism evidence="6 7">
    <name type="scientific">Haloquadratum walsbyi J07HQW2</name>
    <dbReference type="NCBI Taxonomy" id="1238425"/>
    <lineage>
        <taxon>Archaea</taxon>
        <taxon>Methanobacteriati</taxon>
        <taxon>Methanobacteriota</taxon>
        <taxon>Stenosarchaea group</taxon>
        <taxon>Halobacteria</taxon>
        <taxon>Halobacteriales</taxon>
        <taxon>Haloferacaceae</taxon>
        <taxon>Haloquadratum</taxon>
    </lineage>
</organism>
<feature type="region of interest" description="Disordered" evidence="4">
    <location>
        <begin position="302"/>
        <end position="321"/>
    </location>
</feature>
<accession>U1PQW9</accession>
<gene>
    <name evidence="6" type="ORF">J07HQW2_02632</name>
</gene>
<reference evidence="6 7" key="1">
    <citation type="journal article" date="2013" name="PLoS ONE">
        <title>Assembly-driven community genomics of a hypersaline microbial ecosystem.</title>
        <authorList>
            <person name="Podell S."/>
            <person name="Ugalde J.A."/>
            <person name="Narasingarao P."/>
            <person name="Banfield J.F."/>
            <person name="Heidelberg K.B."/>
            <person name="Allen E.E."/>
        </authorList>
    </citation>
    <scope>NUCLEOTIDE SEQUENCE [LARGE SCALE GENOMIC DNA]</scope>
    <source>
        <strain evidence="7">J07HQW2</strain>
    </source>
</reference>
<dbReference type="NCBIfam" id="TIGR01727">
    <property type="entry name" value="oligo_HPY"/>
    <property type="match status" value="1"/>
</dbReference>
<dbReference type="InterPro" id="IPR050319">
    <property type="entry name" value="ABC_transp_ATP-bind"/>
</dbReference>
<dbReference type="HOGENOM" id="CLU_000604_1_23_2"/>
<evidence type="ECO:0000259" key="5">
    <source>
        <dbReference type="PROSITE" id="PS50893"/>
    </source>
</evidence>
<dbReference type="Proteomes" id="UP000030710">
    <property type="component" value="Unassembled WGS sequence"/>
</dbReference>
<keyword evidence="1" id="KW-0813">Transport</keyword>
<dbReference type="EMBL" id="KE356561">
    <property type="protein sequence ID" value="ERG96162.1"/>
    <property type="molecule type" value="Genomic_DNA"/>
</dbReference>
<keyword evidence="2" id="KW-0547">Nucleotide-binding</keyword>
<evidence type="ECO:0000313" key="7">
    <source>
        <dbReference type="Proteomes" id="UP000030710"/>
    </source>
</evidence>
<evidence type="ECO:0000256" key="1">
    <source>
        <dbReference type="ARBA" id="ARBA00022448"/>
    </source>
</evidence>
<dbReference type="InterPro" id="IPR003593">
    <property type="entry name" value="AAA+_ATPase"/>
</dbReference>
<dbReference type="AlphaFoldDB" id="U1PQW9"/>
<evidence type="ECO:0000313" key="6">
    <source>
        <dbReference type="EMBL" id="ERG96162.1"/>
    </source>
</evidence>
<dbReference type="PROSITE" id="PS50893">
    <property type="entry name" value="ABC_TRANSPORTER_2"/>
    <property type="match status" value="1"/>
</dbReference>
<feature type="compositionally biased region" description="Low complexity" evidence="4">
    <location>
        <begin position="18"/>
        <end position="29"/>
    </location>
</feature>
<keyword evidence="3 6" id="KW-0067">ATP-binding</keyword>
<dbReference type="SUPFAM" id="SSF52540">
    <property type="entry name" value="P-loop containing nucleoside triphosphate hydrolases"/>
    <property type="match status" value="1"/>
</dbReference>
<dbReference type="InterPro" id="IPR013563">
    <property type="entry name" value="Oligopep_ABC_C"/>
</dbReference>
<proteinExistence type="predicted"/>
<dbReference type="PROSITE" id="PS00211">
    <property type="entry name" value="ABC_TRANSPORTER_1"/>
    <property type="match status" value="1"/>
</dbReference>
<dbReference type="GO" id="GO:0016887">
    <property type="term" value="F:ATP hydrolysis activity"/>
    <property type="evidence" value="ECO:0007669"/>
    <property type="project" value="InterPro"/>
</dbReference>
<sequence length="394" mass="44183">MNSGLSDTGPGSPKRNETVTQQDTDTTTTSDNRYRREIMRVAGLKKYFPTETGFFERFFGEQQHAKAVDGIDLTVHEGETVGIVGESGCGKSTLGRTLTRLYEPTDGSVIFDYDHIETLSGSDLRPIRRRMQYVFQDPLSALNPRKTVGESVAKPLEVHDIADGEAKWNRVIELFEEVGLSHSDIDVYPHQLSGGQRQRVGLCRALITEPDLIVFDEPVSALDVTLQAQILNLIDELQDTYDLSYVFISHDLNVVRHVCDRIAVMYAGEIVERGHADDIFNNPQHPYTKVLLRAIPSIRDEDHERESLAGTPPSVTNPPSGCRFHTRCPEFIDGQCVNQNPENHTVDGDDNHTVACHWTERSDHERENHVPPSQSDREIIKREASTQGDSHNGS</sequence>
<dbReference type="InterPro" id="IPR017871">
    <property type="entry name" value="ABC_transporter-like_CS"/>
</dbReference>
<dbReference type="CDD" id="cd03257">
    <property type="entry name" value="ABC_NikE_OppD_transporters"/>
    <property type="match status" value="1"/>
</dbReference>
<dbReference type="GO" id="GO:0005524">
    <property type="term" value="F:ATP binding"/>
    <property type="evidence" value="ECO:0007669"/>
    <property type="project" value="UniProtKB-KW"/>
</dbReference>
<feature type="compositionally biased region" description="Polar residues" evidence="4">
    <location>
        <begin position="385"/>
        <end position="394"/>
    </location>
</feature>
<dbReference type="GO" id="GO:0015833">
    <property type="term" value="P:peptide transport"/>
    <property type="evidence" value="ECO:0007669"/>
    <property type="project" value="InterPro"/>
</dbReference>
<dbReference type="GO" id="GO:0055085">
    <property type="term" value="P:transmembrane transport"/>
    <property type="evidence" value="ECO:0007669"/>
    <property type="project" value="UniProtKB-ARBA"/>
</dbReference>
<dbReference type="Pfam" id="PF08352">
    <property type="entry name" value="oligo_HPY"/>
    <property type="match status" value="1"/>
</dbReference>
<dbReference type="eggNOG" id="arCOG00184">
    <property type="taxonomic scope" value="Archaea"/>
</dbReference>
<evidence type="ECO:0000256" key="2">
    <source>
        <dbReference type="ARBA" id="ARBA00022741"/>
    </source>
</evidence>
<dbReference type="RefSeq" id="WP_021055630.1">
    <property type="nucleotide sequence ID" value="NZ_KE356561.1"/>
</dbReference>
<feature type="compositionally biased region" description="Basic and acidic residues" evidence="4">
    <location>
        <begin position="360"/>
        <end position="384"/>
    </location>
</feature>
<dbReference type="STRING" id="1238425.J07HQW2_02632"/>
<evidence type="ECO:0000256" key="3">
    <source>
        <dbReference type="ARBA" id="ARBA00022840"/>
    </source>
</evidence>
<dbReference type="InterPro" id="IPR003439">
    <property type="entry name" value="ABC_transporter-like_ATP-bd"/>
</dbReference>
<protein>
    <submittedName>
        <fullName evidence="6">Oligopeptide/dipeptide ABC transporter, ATP-binding protein, C-terminal domain protein</fullName>
    </submittedName>
</protein>